<sequence>MTTLQTRHFSAFKNELSSHYGFKSGYCFLDLTLGDGGHTEEALKAGCRVVSFDLDASAIQRALDFVPKDFPSIVIDPETFQGTISTDFVWVIIKSNFVKVTEIAKQLSLPKFNGLIADLGPSQFQVLSPGRGFSFLIDEPLDMRLDNTLGVTAADLLAVLNEGELADLFRIADEPFSKPLARIIVKQRQLTPIATTKQLADLVSRVKKFQIRGRIHPATQVFMALRMAVNLERDSLRQLLPQLPDLLLKNGVMGIISFHSGEDKLVKDFISEMEEQQVLSAINTKPIEPSDKELQISQRTRSAKLRLAKKIN</sequence>
<evidence type="ECO:0000313" key="7">
    <source>
        <dbReference type="EMBL" id="KKT86729.1"/>
    </source>
</evidence>
<proteinExistence type="inferred from homology"/>
<dbReference type="Gene3D" id="1.10.150.170">
    <property type="entry name" value="Putative methyltransferase TM0872, insert domain"/>
    <property type="match status" value="1"/>
</dbReference>
<evidence type="ECO:0000256" key="6">
    <source>
        <dbReference type="HAMAP-Rule" id="MF_01007"/>
    </source>
</evidence>
<dbReference type="Pfam" id="PF01795">
    <property type="entry name" value="Methyltransf_5"/>
    <property type="match status" value="1"/>
</dbReference>
<accession>A0A0G1NRA5</accession>
<feature type="binding site" evidence="6">
    <location>
        <begin position="36"/>
        <end position="38"/>
    </location>
    <ligand>
        <name>S-adenosyl-L-methionine</name>
        <dbReference type="ChEBI" id="CHEBI:59789"/>
    </ligand>
</feature>
<keyword evidence="4 6" id="KW-0808">Transferase</keyword>
<comment type="similarity">
    <text evidence="1 6">Belongs to the methyltransferase superfamily. RsmH family.</text>
</comment>
<dbReference type="SUPFAM" id="SSF81799">
    <property type="entry name" value="Putative methyltransferase TM0872, insert domain"/>
    <property type="match status" value="1"/>
</dbReference>
<comment type="function">
    <text evidence="6">Specifically methylates the N4 position of cytidine in position 1402 (C1402) of 16S rRNA.</text>
</comment>
<dbReference type="NCBIfam" id="TIGR00006">
    <property type="entry name" value="16S rRNA (cytosine(1402)-N(4))-methyltransferase RsmH"/>
    <property type="match status" value="1"/>
</dbReference>
<dbReference type="PANTHER" id="PTHR11265:SF0">
    <property type="entry name" value="12S RRNA N4-METHYLCYTIDINE METHYLTRANSFERASE"/>
    <property type="match status" value="1"/>
</dbReference>
<dbReference type="InterPro" id="IPR023397">
    <property type="entry name" value="SAM-dep_MeTrfase_MraW_recog"/>
</dbReference>
<protein>
    <recommendedName>
        <fullName evidence="6">Ribosomal RNA small subunit methyltransferase H</fullName>
        <ecNumber evidence="6">2.1.1.199</ecNumber>
    </recommendedName>
    <alternativeName>
        <fullName evidence="6">16S rRNA m(4)C1402 methyltransferase</fullName>
    </alternativeName>
    <alternativeName>
        <fullName evidence="6">rRNA (cytosine-N(4)-)-methyltransferase RsmH</fullName>
    </alternativeName>
</protein>
<feature type="binding site" evidence="6">
    <location>
        <position position="97"/>
    </location>
    <ligand>
        <name>S-adenosyl-L-methionine</name>
        <dbReference type="ChEBI" id="CHEBI:59789"/>
    </ligand>
</feature>
<evidence type="ECO:0000313" key="8">
    <source>
        <dbReference type="Proteomes" id="UP000034797"/>
    </source>
</evidence>
<dbReference type="PANTHER" id="PTHR11265">
    <property type="entry name" value="S-ADENOSYL-METHYLTRANSFERASE MRAW"/>
    <property type="match status" value="1"/>
</dbReference>
<dbReference type="Gene3D" id="3.40.50.150">
    <property type="entry name" value="Vaccinia Virus protein VP39"/>
    <property type="match status" value="1"/>
</dbReference>
<dbReference type="PATRIC" id="fig|1618380.3.peg.42"/>
<evidence type="ECO:0000256" key="3">
    <source>
        <dbReference type="ARBA" id="ARBA00022603"/>
    </source>
</evidence>
<dbReference type="EC" id="2.1.1.199" evidence="6"/>
<dbReference type="HAMAP" id="MF_01007">
    <property type="entry name" value="16SrRNA_methyltr_H"/>
    <property type="match status" value="1"/>
</dbReference>
<dbReference type="GO" id="GO:0005737">
    <property type="term" value="C:cytoplasm"/>
    <property type="evidence" value="ECO:0007669"/>
    <property type="project" value="UniProtKB-SubCell"/>
</dbReference>
<name>A0A0G1NRA5_9BACT</name>
<organism evidence="7 8">
    <name type="scientific">Candidatus Collierbacteria bacterium GW2011_GWA2_44_99</name>
    <dbReference type="NCBI Taxonomy" id="1618380"/>
    <lineage>
        <taxon>Bacteria</taxon>
        <taxon>Candidatus Collieribacteriota</taxon>
    </lineage>
</organism>
<feature type="binding site" evidence="6">
    <location>
        <position position="125"/>
    </location>
    <ligand>
        <name>S-adenosyl-L-methionine</name>
        <dbReference type="ChEBI" id="CHEBI:59789"/>
    </ligand>
</feature>
<evidence type="ECO:0000256" key="4">
    <source>
        <dbReference type="ARBA" id="ARBA00022679"/>
    </source>
</evidence>
<comment type="catalytic activity">
    <reaction evidence="6">
        <text>cytidine(1402) in 16S rRNA + S-adenosyl-L-methionine = N(4)-methylcytidine(1402) in 16S rRNA + S-adenosyl-L-homocysteine + H(+)</text>
        <dbReference type="Rhea" id="RHEA:42928"/>
        <dbReference type="Rhea" id="RHEA-COMP:10286"/>
        <dbReference type="Rhea" id="RHEA-COMP:10287"/>
        <dbReference type="ChEBI" id="CHEBI:15378"/>
        <dbReference type="ChEBI" id="CHEBI:57856"/>
        <dbReference type="ChEBI" id="CHEBI:59789"/>
        <dbReference type="ChEBI" id="CHEBI:74506"/>
        <dbReference type="ChEBI" id="CHEBI:82748"/>
        <dbReference type="EC" id="2.1.1.199"/>
    </reaction>
</comment>
<dbReference type="Proteomes" id="UP000034797">
    <property type="component" value="Unassembled WGS sequence"/>
</dbReference>
<keyword evidence="5 6" id="KW-0949">S-adenosyl-L-methionine</keyword>
<keyword evidence="2 6" id="KW-0698">rRNA processing</keyword>
<gene>
    <name evidence="6" type="primary">rsmH</name>
    <name evidence="7" type="ORF">UW84_C0003G0011</name>
</gene>
<feature type="binding site" evidence="6">
    <location>
        <position position="53"/>
    </location>
    <ligand>
        <name>S-adenosyl-L-methionine</name>
        <dbReference type="ChEBI" id="CHEBI:59789"/>
    </ligand>
</feature>
<comment type="caution">
    <text evidence="7">The sequence shown here is derived from an EMBL/GenBank/DDBJ whole genome shotgun (WGS) entry which is preliminary data.</text>
</comment>
<evidence type="ECO:0000256" key="5">
    <source>
        <dbReference type="ARBA" id="ARBA00022691"/>
    </source>
</evidence>
<feature type="binding site" evidence="6">
    <location>
        <position position="118"/>
    </location>
    <ligand>
        <name>S-adenosyl-L-methionine</name>
        <dbReference type="ChEBI" id="CHEBI:59789"/>
    </ligand>
</feature>
<comment type="subcellular location">
    <subcellularLocation>
        <location evidence="6">Cytoplasm</location>
    </subcellularLocation>
</comment>
<dbReference type="AlphaFoldDB" id="A0A0G1NRA5"/>
<reference evidence="7 8" key="1">
    <citation type="journal article" date="2015" name="Nature">
        <title>rRNA introns, odd ribosomes, and small enigmatic genomes across a large radiation of phyla.</title>
        <authorList>
            <person name="Brown C.T."/>
            <person name="Hug L.A."/>
            <person name="Thomas B.C."/>
            <person name="Sharon I."/>
            <person name="Castelle C.J."/>
            <person name="Singh A."/>
            <person name="Wilkins M.J."/>
            <person name="Williams K.H."/>
            <person name="Banfield J.F."/>
        </authorList>
    </citation>
    <scope>NUCLEOTIDE SEQUENCE [LARGE SCALE GENOMIC DNA]</scope>
</reference>
<dbReference type="InterPro" id="IPR029063">
    <property type="entry name" value="SAM-dependent_MTases_sf"/>
</dbReference>
<keyword evidence="6" id="KW-0963">Cytoplasm</keyword>
<dbReference type="EMBL" id="LCJW01000003">
    <property type="protein sequence ID" value="KKT86729.1"/>
    <property type="molecule type" value="Genomic_DNA"/>
</dbReference>
<dbReference type="GO" id="GO:0071424">
    <property type="term" value="F:rRNA (cytosine-N4-)-methyltransferase activity"/>
    <property type="evidence" value="ECO:0007669"/>
    <property type="project" value="UniProtKB-UniRule"/>
</dbReference>
<dbReference type="PIRSF" id="PIRSF004486">
    <property type="entry name" value="MraW"/>
    <property type="match status" value="1"/>
</dbReference>
<dbReference type="GO" id="GO:0070475">
    <property type="term" value="P:rRNA base methylation"/>
    <property type="evidence" value="ECO:0007669"/>
    <property type="project" value="UniProtKB-UniRule"/>
</dbReference>
<evidence type="ECO:0000256" key="2">
    <source>
        <dbReference type="ARBA" id="ARBA00022552"/>
    </source>
</evidence>
<evidence type="ECO:0000256" key="1">
    <source>
        <dbReference type="ARBA" id="ARBA00010396"/>
    </source>
</evidence>
<dbReference type="InterPro" id="IPR002903">
    <property type="entry name" value="RsmH"/>
</dbReference>
<dbReference type="SUPFAM" id="SSF53335">
    <property type="entry name" value="S-adenosyl-L-methionine-dependent methyltransferases"/>
    <property type="match status" value="1"/>
</dbReference>
<keyword evidence="3 6" id="KW-0489">Methyltransferase</keyword>